<dbReference type="Gene3D" id="3.40.630.30">
    <property type="match status" value="1"/>
</dbReference>
<dbReference type="EMBL" id="JBHUKS010000028">
    <property type="protein sequence ID" value="MFD2472903.1"/>
    <property type="molecule type" value="Genomic_DNA"/>
</dbReference>
<comment type="caution">
    <text evidence="2">The sequence shown here is derived from an EMBL/GenBank/DDBJ whole genome shotgun (WGS) entry which is preliminary data.</text>
</comment>
<dbReference type="InterPro" id="IPR052729">
    <property type="entry name" value="Acyl/Acetyltrans_Enzymes"/>
</dbReference>
<dbReference type="InterPro" id="IPR000182">
    <property type="entry name" value="GNAT_dom"/>
</dbReference>
<dbReference type="InterPro" id="IPR016181">
    <property type="entry name" value="Acyl_CoA_acyltransferase"/>
</dbReference>
<feature type="domain" description="N-acetyltransferase" evidence="1">
    <location>
        <begin position="15"/>
        <end position="153"/>
    </location>
</feature>
<reference evidence="3" key="1">
    <citation type="journal article" date="2019" name="Int. J. Syst. Evol. Microbiol.">
        <title>The Global Catalogue of Microorganisms (GCM) 10K type strain sequencing project: providing services to taxonomists for standard genome sequencing and annotation.</title>
        <authorList>
            <consortium name="The Broad Institute Genomics Platform"/>
            <consortium name="The Broad Institute Genome Sequencing Center for Infectious Disease"/>
            <person name="Wu L."/>
            <person name="Ma J."/>
        </authorList>
    </citation>
    <scope>NUCLEOTIDE SEQUENCE [LARGE SCALE GENOMIC DNA]</scope>
    <source>
        <strain evidence="3">CGMCC 4.7641</strain>
    </source>
</reference>
<dbReference type="PANTHER" id="PTHR47237">
    <property type="entry name" value="SLL0310 PROTEIN"/>
    <property type="match status" value="1"/>
</dbReference>
<dbReference type="EC" id="2.3.1.-" evidence="2"/>
<dbReference type="GO" id="GO:0016746">
    <property type="term" value="F:acyltransferase activity"/>
    <property type="evidence" value="ECO:0007669"/>
    <property type="project" value="UniProtKB-KW"/>
</dbReference>
<keyword evidence="3" id="KW-1185">Reference proteome</keyword>
<dbReference type="Gene3D" id="3.40.630.90">
    <property type="match status" value="1"/>
</dbReference>
<evidence type="ECO:0000313" key="3">
    <source>
        <dbReference type="Proteomes" id="UP001597483"/>
    </source>
</evidence>
<sequence>MSTTSHRVPTALPGFTVSTATAADWRQVTDWAHREGWNPGLRDAECFLATDPGGFFVGSLGDRPVAAVSLVNHNDRYAVWGHYLVDPEFRNHGYGRATCRVARKHAGDRILASDAMPDQVENYTRSGLVRAHDTVHYVGTPRRAGTGGTVPFEPGWLDRVVDYDRRSFPGGRPEFLRHWLTAPGHTTVLRIVDGALAGYGVLRPARGRHRIGPLIADSAADAEAVFAALVAPLDTGAEVSLFAPGGQGGFAAGLGLVEEFRVVRMYTADPGTAADRVYAIGSLELG</sequence>
<keyword evidence="2" id="KW-0808">Transferase</keyword>
<dbReference type="CDD" id="cd04301">
    <property type="entry name" value="NAT_SF"/>
    <property type="match status" value="1"/>
</dbReference>
<dbReference type="Proteomes" id="UP001597483">
    <property type="component" value="Unassembled WGS sequence"/>
</dbReference>
<keyword evidence="2" id="KW-0012">Acyltransferase</keyword>
<gene>
    <name evidence="2" type="ORF">ACFSVL_36280</name>
</gene>
<dbReference type="SUPFAM" id="SSF55729">
    <property type="entry name" value="Acyl-CoA N-acyltransferases (Nat)"/>
    <property type="match status" value="1"/>
</dbReference>
<accession>A0ABW5HHT5</accession>
<proteinExistence type="predicted"/>
<evidence type="ECO:0000313" key="2">
    <source>
        <dbReference type="EMBL" id="MFD2472903.1"/>
    </source>
</evidence>
<protein>
    <submittedName>
        <fullName evidence="2">GNAT family N-acetyltransferase</fullName>
        <ecNumber evidence="2">2.3.1.-</ecNumber>
    </submittedName>
</protein>
<evidence type="ECO:0000259" key="1">
    <source>
        <dbReference type="PROSITE" id="PS51186"/>
    </source>
</evidence>
<dbReference type="PANTHER" id="PTHR47237:SF1">
    <property type="entry name" value="SLL0310 PROTEIN"/>
    <property type="match status" value="1"/>
</dbReference>
<dbReference type="Pfam" id="PF00583">
    <property type="entry name" value="Acetyltransf_1"/>
    <property type="match status" value="1"/>
</dbReference>
<dbReference type="InterPro" id="IPR041496">
    <property type="entry name" value="YitH/HolE_GNAT"/>
</dbReference>
<dbReference type="Pfam" id="PF18014">
    <property type="entry name" value="Acetyltransf_18"/>
    <property type="match status" value="1"/>
</dbReference>
<dbReference type="RefSeq" id="WP_378310974.1">
    <property type="nucleotide sequence ID" value="NZ_JBHUKS010000028.1"/>
</dbReference>
<dbReference type="PROSITE" id="PS51186">
    <property type="entry name" value="GNAT"/>
    <property type="match status" value="1"/>
</dbReference>
<name>A0ABW5HHT5_9PSEU</name>
<organism evidence="2 3">
    <name type="scientific">Amycolatopsis silviterrae</name>
    <dbReference type="NCBI Taxonomy" id="1656914"/>
    <lineage>
        <taxon>Bacteria</taxon>
        <taxon>Bacillati</taxon>
        <taxon>Actinomycetota</taxon>
        <taxon>Actinomycetes</taxon>
        <taxon>Pseudonocardiales</taxon>
        <taxon>Pseudonocardiaceae</taxon>
        <taxon>Amycolatopsis</taxon>
    </lineage>
</organism>